<evidence type="ECO:0000313" key="2">
    <source>
        <dbReference type="EMBL" id="SMB27772.1"/>
    </source>
</evidence>
<evidence type="ECO:0000313" key="3">
    <source>
        <dbReference type="Proteomes" id="UP000242886"/>
    </source>
</evidence>
<dbReference type="Gene3D" id="1.10.3210.10">
    <property type="entry name" value="Hypothetical protein af1432"/>
    <property type="match status" value="1"/>
</dbReference>
<sequence>MGQISVELSKRLSNAVDRMPAFPKSVQRILELTRDINCRPKDLVAVIEKDPVITIKVLKIVNSAYYGLPKKITSINQSVVYLGVNTLKNLALSFSTMGMLPARNAAGFDVQHYLVSSLVTANLTRMLAARYANELDPTDCYIAGLLHDFGKVVFALYMAPEFRQAMEMSSTENISLHKAEEAVIGTDHTFVGAMLVKRWQFPEYLVECIDHHHAVPHVSVLAECLFVADLIAEKLGYDSLGNVSADGPQALPARFGTDLDAVVAELGDMNKLIDDARMFAQTGGLK</sequence>
<dbReference type="CDD" id="cd00077">
    <property type="entry name" value="HDc"/>
    <property type="match status" value="1"/>
</dbReference>
<dbReference type="PROSITE" id="PS51833">
    <property type="entry name" value="HDOD"/>
    <property type="match status" value="1"/>
</dbReference>
<dbReference type="GO" id="GO:0016787">
    <property type="term" value="F:hydrolase activity"/>
    <property type="evidence" value="ECO:0007669"/>
    <property type="project" value="UniProtKB-KW"/>
</dbReference>
<dbReference type="InterPro" id="IPR003607">
    <property type="entry name" value="HD/PDEase_dom"/>
</dbReference>
<gene>
    <name evidence="2" type="ORF">SDENCHOL_20466</name>
</gene>
<dbReference type="PANTHER" id="PTHR33525">
    <property type="match status" value="1"/>
</dbReference>
<reference evidence="2" key="1">
    <citation type="submission" date="2017-03" db="EMBL/GenBank/DDBJ databases">
        <authorList>
            <consortium name="AG Boll"/>
        </authorList>
    </citation>
    <scope>NUCLEOTIDE SEQUENCE [LARGE SCALE GENOMIC DNA]</scope>
    <source>
        <strain evidence="2">Chol</strain>
    </source>
</reference>
<dbReference type="InterPro" id="IPR052340">
    <property type="entry name" value="RNase_Y/CdgJ"/>
</dbReference>
<dbReference type="InterPro" id="IPR013976">
    <property type="entry name" value="HDOD"/>
</dbReference>
<dbReference type="SUPFAM" id="SSF109604">
    <property type="entry name" value="HD-domain/PDEase-like"/>
    <property type="match status" value="1"/>
</dbReference>
<dbReference type="AlphaFoldDB" id="A0A7Z7HRL7"/>
<evidence type="ECO:0000259" key="1">
    <source>
        <dbReference type="PROSITE" id="PS51833"/>
    </source>
</evidence>
<organism evidence="2 3">
    <name type="scientific">Sterolibacterium denitrificans</name>
    <dbReference type="NCBI Taxonomy" id="157592"/>
    <lineage>
        <taxon>Bacteria</taxon>
        <taxon>Pseudomonadati</taxon>
        <taxon>Pseudomonadota</taxon>
        <taxon>Betaproteobacteria</taxon>
        <taxon>Nitrosomonadales</taxon>
        <taxon>Sterolibacteriaceae</taxon>
        <taxon>Sterolibacterium</taxon>
    </lineage>
</organism>
<dbReference type="Pfam" id="PF08668">
    <property type="entry name" value="HDOD"/>
    <property type="match status" value="1"/>
</dbReference>
<name>A0A7Z7HRL7_9PROT</name>
<protein>
    <submittedName>
        <fullName evidence="2">Metal dependent phosphohydrolase</fullName>
    </submittedName>
</protein>
<dbReference type="EMBL" id="LT837803">
    <property type="protein sequence ID" value="SMB27772.1"/>
    <property type="molecule type" value="Genomic_DNA"/>
</dbReference>
<proteinExistence type="predicted"/>
<accession>A0A7Z7HRL7</accession>
<keyword evidence="3" id="KW-1185">Reference proteome</keyword>
<dbReference type="Proteomes" id="UP000242886">
    <property type="component" value="Chromosome SDENCHOL"/>
</dbReference>
<feature type="domain" description="HDOD" evidence="1">
    <location>
        <begin position="19"/>
        <end position="215"/>
    </location>
</feature>
<dbReference type="PANTHER" id="PTHR33525:SF3">
    <property type="entry name" value="RIBONUCLEASE Y"/>
    <property type="match status" value="1"/>
</dbReference>